<feature type="region of interest" description="Disordered" evidence="1">
    <location>
        <begin position="1"/>
        <end position="30"/>
    </location>
</feature>
<dbReference type="Gramene" id="rna41272">
    <property type="protein sequence ID" value="RHN46750.1"/>
    <property type="gene ID" value="gene41272"/>
</dbReference>
<reference evidence="2" key="1">
    <citation type="journal article" date="2018" name="Nat. Plants">
        <title>Whole-genome landscape of Medicago truncatula symbiotic genes.</title>
        <authorList>
            <person name="Pecrix Y."/>
            <person name="Gamas P."/>
            <person name="Carrere S."/>
        </authorList>
    </citation>
    <scope>NUCLEOTIDE SEQUENCE</scope>
    <source>
        <tissue evidence="2">Leaves</tissue>
    </source>
</reference>
<dbReference type="Proteomes" id="UP000265566">
    <property type="component" value="Chromosome 7"/>
</dbReference>
<evidence type="ECO:0000313" key="2">
    <source>
        <dbReference type="EMBL" id="RHN46750.1"/>
    </source>
</evidence>
<organism evidence="2">
    <name type="scientific">Medicago truncatula</name>
    <name type="common">Barrel medic</name>
    <name type="synonym">Medicago tribuloides</name>
    <dbReference type="NCBI Taxonomy" id="3880"/>
    <lineage>
        <taxon>Eukaryota</taxon>
        <taxon>Viridiplantae</taxon>
        <taxon>Streptophyta</taxon>
        <taxon>Embryophyta</taxon>
        <taxon>Tracheophyta</taxon>
        <taxon>Spermatophyta</taxon>
        <taxon>Magnoliopsida</taxon>
        <taxon>eudicotyledons</taxon>
        <taxon>Gunneridae</taxon>
        <taxon>Pentapetalae</taxon>
        <taxon>rosids</taxon>
        <taxon>fabids</taxon>
        <taxon>Fabales</taxon>
        <taxon>Fabaceae</taxon>
        <taxon>Papilionoideae</taxon>
        <taxon>50 kb inversion clade</taxon>
        <taxon>NPAAA clade</taxon>
        <taxon>Hologalegina</taxon>
        <taxon>IRL clade</taxon>
        <taxon>Trifolieae</taxon>
        <taxon>Medicago</taxon>
    </lineage>
</organism>
<sequence>MWNHLGRCAKYNSDDTQGTQSRKRRKIVKKGQVVSSPSYSKFDQEACGPQLVRTFVCAELPFRSVENEEFRKLLIILLTKRK</sequence>
<dbReference type="EMBL" id="PSQE01000007">
    <property type="protein sequence ID" value="RHN46750.1"/>
    <property type="molecule type" value="Genomic_DNA"/>
</dbReference>
<accession>A0A396H0H4</accession>
<dbReference type="AlphaFoldDB" id="A0A396H0H4"/>
<proteinExistence type="predicted"/>
<protein>
    <submittedName>
        <fullName evidence="2">Uncharacterized protein</fullName>
    </submittedName>
</protein>
<gene>
    <name evidence="2" type="ORF">MtrunA17_Chr7g0245551</name>
</gene>
<name>A0A396H0H4_MEDTR</name>
<evidence type="ECO:0000256" key="1">
    <source>
        <dbReference type="SAM" id="MobiDB-lite"/>
    </source>
</evidence>
<comment type="caution">
    <text evidence="2">The sequence shown here is derived from an EMBL/GenBank/DDBJ whole genome shotgun (WGS) entry which is preliminary data.</text>
</comment>